<accession>A0A8H5F4Y8</accession>
<evidence type="ECO:0000256" key="1">
    <source>
        <dbReference type="SAM" id="MobiDB-lite"/>
    </source>
</evidence>
<feature type="compositionally biased region" description="Polar residues" evidence="1">
    <location>
        <begin position="297"/>
        <end position="324"/>
    </location>
</feature>
<feature type="compositionally biased region" description="Polar residues" evidence="1">
    <location>
        <begin position="751"/>
        <end position="774"/>
    </location>
</feature>
<proteinExistence type="predicted"/>
<feature type="compositionally biased region" description="Polar residues" evidence="1">
    <location>
        <begin position="725"/>
        <end position="739"/>
    </location>
</feature>
<gene>
    <name evidence="2" type="ORF">D9611_005501</name>
</gene>
<comment type="caution">
    <text evidence="2">The sequence shown here is derived from an EMBL/GenBank/DDBJ whole genome shotgun (WGS) entry which is preliminary data.</text>
</comment>
<feature type="region of interest" description="Disordered" evidence="1">
    <location>
        <begin position="430"/>
        <end position="454"/>
    </location>
</feature>
<feature type="region of interest" description="Disordered" evidence="1">
    <location>
        <begin position="136"/>
        <end position="171"/>
    </location>
</feature>
<feature type="region of interest" description="Disordered" evidence="1">
    <location>
        <begin position="296"/>
        <end position="359"/>
    </location>
</feature>
<feature type="compositionally biased region" description="Low complexity" evidence="1">
    <location>
        <begin position="12"/>
        <end position="22"/>
    </location>
</feature>
<feature type="compositionally biased region" description="Polar residues" evidence="1">
    <location>
        <begin position="430"/>
        <end position="449"/>
    </location>
</feature>
<evidence type="ECO:0000313" key="3">
    <source>
        <dbReference type="Proteomes" id="UP000541558"/>
    </source>
</evidence>
<feature type="region of interest" description="Disordered" evidence="1">
    <location>
        <begin position="852"/>
        <end position="883"/>
    </location>
</feature>
<dbReference type="AlphaFoldDB" id="A0A8H5F4Y8"/>
<feature type="compositionally biased region" description="Polar residues" evidence="1">
    <location>
        <begin position="981"/>
        <end position="994"/>
    </location>
</feature>
<feature type="region of interest" description="Disordered" evidence="1">
    <location>
        <begin position="981"/>
        <end position="1058"/>
    </location>
</feature>
<feature type="region of interest" description="Disordered" evidence="1">
    <location>
        <begin position="545"/>
        <end position="580"/>
    </location>
</feature>
<name>A0A8H5F4Y8_9AGAR</name>
<feature type="compositionally biased region" description="Polar residues" evidence="1">
    <location>
        <begin position="852"/>
        <end position="868"/>
    </location>
</feature>
<keyword evidence="3" id="KW-1185">Reference proteome</keyword>
<evidence type="ECO:0000313" key="2">
    <source>
        <dbReference type="EMBL" id="KAF5323458.1"/>
    </source>
</evidence>
<dbReference type="OrthoDB" id="354769at2759"/>
<feature type="compositionally biased region" description="Low complexity" evidence="1">
    <location>
        <begin position="49"/>
        <end position="63"/>
    </location>
</feature>
<feature type="compositionally biased region" description="Polar residues" evidence="1">
    <location>
        <begin position="570"/>
        <end position="580"/>
    </location>
</feature>
<organism evidence="2 3">
    <name type="scientific">Ephemerocybe angulata</name>
    <dbReference type="NCBI Taxonomy" id="980116"/>
    <lineage>
        <taxon>Eukaryota</taxon>
        <taxon>Fungi</taxon>
        <taxon>Dikarya</taxon>
        <taxon>Basidiomycota</taxon>
        <taxon>Agaricomycotina</taxon>
        <taxon>Agaricomycetes</taxon>
        <taxon>Agaricomycetidae</taxon>
        <taxon>Agaricales</taxon>
        <taxon>Agaricineae</taxon>
        <taxon>Psathyrellaceae</taxon>
        <taxon>Ephemerocybe</taxon>
    </lineage>
</organism>
<feature type="compositionally biased region" description="Polar residues" evidence="1">
    <location>
        <begin position="1003"/>
        <end position="1013"/>
    </location>
</feature>
<feature type="region of interest" description="Disordered" evidence="1">
    <location>
        <begin position="589"/>
        <end position="608"/>
    </location>
</feature>
<feature type="compositionally biased region" description="Low complexity" evidence="1">
    <location>
        <begin position="162"/>
        <end position="171"/>
    </location>
</feature>
<reference evidence="2 3" key="1">
    <citation type="journal article" date="2020" name="ISME J.">
        <title>Uncovering the hidden diversity of litter-decomposition mechanisms in mushroom-forming fungi.</title>
        <authorList>
            <person name="Floudas D."/>
            <person name="Bentzer J."/>
            <person name="Ahren D."/>
            <person name="Johansson T."/>
            <person name="Persson P."/>
            <person name="Tunlid A."/>
        </authorList>
    </citation>
    <scope>NUCLEOTIDE SEQUENCE [LARGE SCALE GENOMIC DNA]</scope>
    <source>
        <strain evidence="2 3">CBS 175.51</strain>
    </source>
</reference>
<feature type="compositionally biased region" description="Low complexity" evidence="1">
    <location>
        <begin position="1021"/>
        <end position="1032"/>
    </location>
</feature>
<feature type="compositionally biased region" description="Polar residues" evidence="1">
    <location>
        <begin position="677"/>
        <end position="689"/>
    </location>
</feature>
<feature type="compositionally biased region" description="Polar residues" evidence="1">
    <location>
        <begin position="335"/>
        <end position="345"/>
    </location>
</feature>
<dbReference type="Proteomes" id="UP000541558">
    <property type="component" value="Unassembled WGS sequence"/>
</dbReference>
<feature type="region of interest" description="Disordered" evidence="1">
    <location>
        <begin position="246"/>
        <end position="275"/>
    </location>
</feature>
<feature type="compositionally biased region" description="Basic and acidic residues" evidence="1">
    <location>
        <begin position="874"/>
        <end position="883"/>
    </location>
</feature>
<feature type="region of interest" description="Disordered" evidence="1">
    <location>
        <begin position="1"/>
        <end position="106"/>
    </location>
</feature>
<feature type="region of interest" description="Disordered" evidence="1">
    <location>
        <begin position="630"/>
        <end position="694"/>
    </location>
</feature>
<protein>
    <submittedName>
        <fullName evidence="2">Uncharacterized protein</fullName>
    </submittedName>
</protein>
<feature type="compositionally biased region" description="Polar residues" evidence="1">
    <location>
        <begin position="1033"/>
        <end position="1052"/>
    </location>
</feature>
<feature type="region of interest" description="Disordered" evidence="1">
    <location>
        <begin position="725"/>
        <end position="828"/>
    </location>
</feature>
<dbReference type="EMBL" id="JAACJK010000166">
    <property type="protein sequence ID" value="KAF5323458.1"/>
    <property type="molecule type" value="Genomic_DNA"/>
</dbReference>
<sequence length="1232" mass="134597">MSQVETRQAHMPPSLRSLSLSPKYDRLEQQRRHRISPIATQGMYTGLRSPSSTVSNSPNTATPVNDQGFDSLPPPPRRTRARRVPVPEYVPEGEEPNRLTIPDSNRASVLSLDERVVDQSPTMAWLQREGLSNRASRGSIFGHPGADTIAEEEEPKTEGPPEEAASTTAAEGKVEAAVSAARAALEEASAVATEASSTKLSVTASNANPKPESVRPESSFEEIRVAKKQYFRTSKARIIGVFIPPTSPPNTVDGSPTRLPVDDRDSVPPTPVQTRDLLDHTDNAITLASPGVAPATVSLSATTNPGDHHTWTPSHHANFSSSTLPLKIEKKGRKNSLQAGDSTESLPPKTPVSAPATATKEFIVPKGTVSNAASRETLKARNRGKLVRTKSTPAVDMQQLRAFIASRDGAGRPFPDQSWRPRPLISHAKTASRSSGCSLDSNTTYNPPSTIDYRENPRISISSTIYNSSNDYHSSLPNTANQPAFPPLSPNAPSFIGSYNTSSEEGEFNPDAYPRNDILHEIQSEQIIDSDNYQLMSILAGTNMLRSRSRSPKPPVPRTPKPIFSRKPLSEQSSPTESPVATSLIFEGYLSNDSSDPPPTTNWLGQEERADLVRKSRKLARVFGRTPGADVMAYQDGSRSTSQARGKVASHQRAPLSISNDLNGPAGPRNRRASAWPSPTDSHFSTNSGSRRHSLPLSPDDISFLNVSSPLYDISLSQVASQFRGESSNAGTPSASRIQAQVPLNDRSAVTHRSTGSNKATHNGTSSPSRTSFIDWSDEEGLDDGLSIISQEPPPKAGGNRRPTSPAHSFFENMTPEEQAEEEKRRKREKLAKLHRFLGSTVPVNLVVGTDTENTMPVQPTRTYTDSATARGRPGSDQDEATRKAWLRRRRSSSACALPSHWSDDVDRMKEELNTKEKLLNVRRAQKMEKVFGVAPPQTLYHTRGHTPSPSLPSMAPVAGKTLGNPSAFIPASDAMYFTRNPNRSSYDKSSANGKLSRRRTNGRPSTAESSKQLIPKGRRSSSTTSFNFGGSPPTNAYEDQSRYSCVSTARSGPSYPHDQPLAASAVYNHYQHSLNSLNDILDRDDCESLVELHHYLNNEPTTDLLISVEQEETYTSRLRGNSDAASILTERRLSLPAASTASLVSDQHSVFGHDTVPKGGDLTDFQMRRRRAAKLTQFFGVQYRELINDVLDSLENGLEHEQKRGTLQADEIADLLDRLRDLKVKREGITG</sequence>